<comment type="caution">
    <text evidence="1">The sequence shown here is derived from an EMBL/GenBank/DDBJ whole genome shotgun (WGS) entry which is preliminary data.</text>
</comment>
<proteinExistence type="predicted"/>
<gene>
    <name evidence="1" type="ORF">L2E82_06046</name>
</gene>
<accession>A0ACB9HA55</accession>
<protein>
    <submittedName>
        <fullName evidence="1">Uncharacterized protein</fullName>
    </submittedName>
</protein>
<organism evidence="1 2">
    <name type="scientific">Cichorium intybus</name>
    <name type="common">Chicory</name>
    <dbReference type="NCBI Taxonomy" id="13427"/>
    <lineage>
        <taxon>Eukaryota</taxon>
        <taxon>Viridiplantae</taxon>
        <taxon>Streptophyta</taxon>
        <taxon>Embryophyta</taxon>
        <taxon>Tracheophyta</taxon>
        <taxon>Spermatophyta</taxon>
        <taxon>Magnoliopsida</taxon>
        <taxon>eudicotyledons</taxon>
        <taxon>Gunneridae</taxon>
        <taxon>Pentapetalae</taxon>
        <taxon>asterids</taxon>
        <taxon>campanulids</taxon>
        <taxon>Asterales</taxon>
        <taxon>Asteraceae</taxon>
        <taxon>Cichorioideae</taxon>
        <taxon>Cichorieae</taxon>
        <taxon>Cichoriinae</taxon>
        <taxon>Cichorium</taxon>
    </lineage>
</organism>
<keyword evidence="2" id="KW-1185">Reference proteome</keyword>
<dbReference type="EMBL" id="CM042009">
    <property type="protein sequence ID" value="KAI3792175.1"/>
    <property type="molecule type" value="Genomic_DNA"/>
</dbReference>
<reference evidence="1 2" key="2">
    <citation type="journal article" date="2022" name="Mol. Ecol. Resour.">
        <title>The genomes of chicory, endive, great burdock and yacon provide insights into Asteraceae paleo-polyploidization history and plant inulin production.</title>
        <authorList>
            <person name="Fan W."/>
            <person name="Wang S."/>
            <person name="Wang H."/>
            <person name="Wang A."/>
            <person name="Jiang F."/>
            <person name="Liu H."/>
            <person name="Zhao H."/>
            <person name="Xu D."/>
            <person name="Zhang Y."/>
        </authorList>
    </citation>
    <scope>NUCLEOTIDE SEQUENCE [LARGE SCALE GENOMIC DNA]</scope>
    <source>
        <strain evidence="2">cv. Punajuju</strain>
        <tissue evidence="1">Leaves</tissue>
    </source>
</reference>
<name>A0ACB9HA55_CICIN</name>
<evidence type="ECO:0000313" key="1">
    <source>
        <dbReference type="EMBL" id="KAI3792175.1"/>
    </source>
</evidence>
<evidence type="ECO:0000313" key="2">
    <source>
        <dbReference type="Proteomes" id="UP001055811"/>
    </source>
</evidence>
<sequence>MAIKVQAQKAQLPIDIISCLDGLWFLDKVLVAIFVKSNKKEMGAQKHGSKGGGGGGYVGGFLHLFDWNAKSRKKLFSSKSESPEQPKQTKRTDGNMPMTRFNMMEEDEMIGGLNYKESSDYSCATSITDEDNYGSKAPGVVARLMGLDSLPTFNFSDTYSNPSFDSQSFKDSYTTKNPQFESIDCEMAEVSRTIKATPQKRAFEKFQTETLPPKSAKSIPITQHKLLSPIKNSRFVSSSNPKSIMEAASKIPFGGSSSSSSSLPSPSCSVPFRVKVSKEKENLSRKPKLPEGSRRVLESNGVKNLKGEKSLEPKKSISLALQAKANVQKREGLNHRVQNTERNSQKNPVSLNVLKQNNQKQNSLVDRGKSTPKPSCSNIGQQTRKQVSSQKSLSKTSENSKASYKKEPYSTTRRKRSMEDSNNNNNNNNNSNKNGEKNVVRDKSYRSNRNDVVSFTFTSPIARPVISTNGFLSDNGRKNISTNDSNSSNLSYNVIGSDALNTLLEQKLRELTGIPASVSQDSMIKDDDSSLGVSSYDPLQLLRKHQKPDQDQDMMSRDDSSYGFSSYDPLQLMKKHPGQDRIKDDSTYGFSSINPQELMKHHNLDQFTEPMSECSTNDYEYRKYLRPQQPSPNSVLEPSFISESCNSSDTAESSKPNSTSVQAQDLITNNFSTNISRNPTPMEVDTELLDSASSSSTTKLAKWEPDYVTKVLEDIETMFTDFTIGKTRKLVNPRVFDRLEFGTKVDDEKVVKLRRELVFNCVSECMETKCRVWGKGLAMVSRPDRLAQEVYKEIEGWEDMKDSMVDELVDKDMSGEGYKRWLDFDVEAFEYGVELESWLIDSLINEVVDDMLVL</sequence>
<reference evidence="2" key="1">
    <citation type="journal article" date="2022" name="Mol. Ecol. Resour.">
        <title>The genomes of chicory, endive, great burdock and yacon provide insights into Asteraceae palaeo-polyploidization history and plant inulin production.</title>
        <authorList>
            <person name="Fan W."/>
            <person name="Wang S."/>
            <person name="Wang H."/>
            <person name="Wang A."/>
            <person name="Jiang F."/>
            <person name="Liu H."/>
            <person name="Zhao H."/>
            <person name="Xu D."/>
            <person name="Zhang Y."/>
        </authorList>
    </citation>
    <scope>NUCLEOTIDE SEQUENCE [LARGE SCALE GENOMIC DNA]</scope>
    <source>
        <strain evidence="2">cv. Punajuju</strain>
    </source>
</reference>
<dbReference type="Proteomes" id="UP001055811">
    <property type="component" value="Linkage Group LG01"/>
</dbReference>